<evidence type="ECO:0000256" key="1">
    <source>
        <dbReference type="ARBA" id="ARBA00024332"/>
    </source>
</evidence>
<evidence type="ECO:0000313" key="5">
    <source>
        <dbReference type="Proteomes" id="UP001458880"/>
    </source>
</evidence>
<dbReference type="Proteomes" id="UP001458880">
    <property type="component" value="Unassembled WGS sequence"/>
</dbReference>
<evidence type="ECO:0000256" key="2">
    <source>
        <dbReference type="SAM" id="MobiDB-lite"/>
    </source>
</evidence>
<dbReference type="InterPro" id="IPR023247">
    <property type="entry name" value="IC97/Dnai7-like"/>
</dbReference>
<feature type="compositionally biased region" description="Basic and acidic residues" evidence="2">
    <location>
        <begin position="8"/>
        <end position="60"/>
    </location>
</feature>
<dbReference type="GO" id="GO:0048487">
    <property type="term" value="F:beta-tubulin binding"/>
    <property type="evidence" value="ECO:0007669"/>
    <property type="project" value="TreeGrafter"/>
</dbReference>
<dbReference type="PANTHER" id="PTHR20929">
    <property type="entry name" value="LUNG ADENOMA SUSCEPTIBILITY 1-RELATED"/>
    <property type="match status" value="1"/>
</dbReference>
<keyword evidence="5" id="KW-1185">Reference proteome</keyword>
<protein>
    <submittedName>
        <fullName evidence="4">Cancer susceptibility candidate 1 N-terminus</fullName>
    </submittedName>
</protein>
<proteinExistence type="inferred from homology"/>
<organism evidence="4 5">
    <name type="scientific">Popillia japonica</name>
    <name type="common">Japanese beetle</name>
    <dbReference type="NCBI Taxonomy" id="7064"/>
    <lineage>
        <taxon>Eukaryota</taxon>
        <taxon>Metazoa</taxon>
        <taxon>Ecdysozoa</taxon>
        <taxon>Arthropoda</taxon>
        <taxon>Hexapoda</taxon>
        <taxon>Insecta</taxon>
        <taxon>Pterygota</taxon>
        <taxon>Neoptera</taxon>
        <taxon>Endopterygota</taxon>
        <taxon>Coleoptera</taxon>
        <taxon>Polyphaga</taxon>
        <taxon>Scarabaeiformia</taxon>
        <taxon>Scarabaeidae</taxon>
        <taxon>Rutelinae</taxon>
        <taxon>Popillia</taxon>
    </lineage>
</organism>
<name>A0AAW1N6F0_POPJA</name>
<dbReference type="GO" id="GO:0008017">
    <property type="term" value="F:microtubule binding"/>
    <property type="evidence" value="ECO:0007669"/>
    <property type="project" value="TreeGrafter"/>
</dbReference>
<dbReference type="Pfam" id="PF15927">
    <property type="entry name" value="Casc1_N"/>
    <property type="match status" value="1"/>
</dbReference>
<dbReference type="EMBL" id="JASPKY010000009">
    <property type="protein sequence ID" value="KAK9754212.1"/>
    <property type="molecule type" value="Genomic_DNA"/>
</dbReference>
<feature type="region of interest" description="Disordered" evidence="2">
    <location>
        <begin position="1"/>
        <end position="63"/>
    </location>
</feature>
<dbReference type="PRINTS" id="PR02043">
    <property type="entry name" value="CANCERSCCP1"/>
</dbReference>
<sequence>MPPPQTRKLSDAERLRMEAEKAEQARVQAELDAKRAEEEERRRVEEERRQGREKERRETGEQQLRVEQLAHTLNLIRNMQEANWNTNYKEKIDAEWEQYLKCDGLPDPKNPAEMNTYLHLWDQALQDVSVDQVKHRTSEIIALLEALQDFIDDPFDAPDSLVSDWKWVRALCREHQQESIDMATYHLLRDIDSRLRRIDIPTADFAINEDNFNLSLWLYVQLATPMYNPRAPIKKRLEIEFPEMGLAVLFPLELDAKCMAIRTTYLKYDHLSDTCILYNGPVIPADIDKDLGEATAHDWAKKLWYKWKHRPPPAKKMVEDADGNMIEIEEPEPEILPGELPPAIPWQKLEPTASTHVLDNENELYEKIRRKLCIDVPDRIVNLRKYLIIGGIYCIDLFYQPPQPHDQVAFEIRITSLQIPKRLYEVPFYIGYNPPSADGEAKKPPEELEEQIKEQEVELDKLMLVTLTLPDHVMFLDLPTVCHWNKKRRVWMTEDVHDVKHIEEKN</sequence>
<comment type="caution">
    <text evidence="4">The sequence shown here is derived from an EMBL/GenBank/DDBJ whole genome shotgun (WGS) entry which is preliminary data.</text>
</comment>
<dbReference type="AlphaFoldDB" id="A0AAW1N6F0"/>
<accession>A0AAW1N6F0</accession>
<dbReference type="GO" id="GO:0005930">
    <property type="term" value="C:axoneme"/>
    <property type="evidence" value="ECO:0007669"/>
    <property type="project" value="TreeGrafter"/>
</dbReference>
<reference evidence="4 5" key="1">
    <citation type="journal article" date="2024" name="BMC Genomics">
        <title>De novo assembly and annotation of Popillia japonica's genome with initial clues to its potential as an invasive pest.</title>
        <authorList>
            <person name="Cucini C."/>
            <person name="Boschi S."/>
            <person name="Funari R."/>
            <person name="Cardaioli E."/>
            <person name="Iannotti N."/>
            <person name="Marturano G."/>
            <person name="Paoli F."/>
            <person name="Bruttini M."/>
            <person name="Carapelli A."/>
            <person name="Frati F."/>
            <person name="Nardi F."/>
        </authorList>
    </citation>
    <scope>NUCLEOTIDE SEQUENCE [LARGE SCALE GENOMIC DNA]</scope>
    <source>
        <strain evidence="4">DMR45628</strain>
    </source>
</reference>
<evidence type="ECO:0000313" key="4">
    <source>
        <dbReference type="EMBL" id="KAK9754212.1"/>
    </source>
</evidence>
<feature type="domain" description="IC97/Casc1 N-terminal" evidence="3">
    <location>
        <begin position="31"/>
        <end position="221"/>
    </location>
</feature>
<comment type="similarity">
    <text evidence="1">Belongs to the DNAI7 family.</text>
</comment>
<evidence type="ECO:0000259" key="3">
    <source>
        <dbReference type="Pfam" id="PF15927"/>
    </source>
</evidence>
<dbReference type="PANTHER" id="PTHR20929:SF11">
    <property type="entry name" value="DYNEIN AXONEMAL INTERMEDIATE CHAIN 7"/>
    <property type="match status" value="1"/>
</dbReference>
<dbReference type="InterPro" id="IPR031826">
    <property type="entry name" value="IC97/Casc1_N"/>
</dbReference>
<gene>
    <name evidence="4" type="ORF">QE152_g1574</name>
</gene>